<gene>
    <name evidence="1" type="ORF">DXN04_26145</name>
</gene>
<dbReference type="RefSeq" id="WP_116856344.1">
    <property type="nucleotide sequence ID" value="NZ_QTJV01000010.1"/>
</dbReference>
<comment type="caution">
    <text evidence="1">The sequence shown here is derived from an EMBL/GenBank/DDBJ whole genome shotgun (WGS) entry which is preliminary data.</text>
</comment>
<name>A0A3E1NWW6_9BACT</name>
<dbReference type="AlphaFoldDB" id="A0A3E1NWW6"/>
<dbReference type="EMBL" id="QTJV01000010">
    <property type="protein sequence ID" value="RFM32258.1"/>
    <property type="molecule type" value="Genomic_DNA"/>
</dbReference>
<protein>
    <submittedName>
        <fullName evidence="1">Uncharacterized protein</fullName>
    </submittedName>
</protein>
<dbReference type="Proteomes" id="UP000261174">
    <property type="component" value="Unassembled WGS sequence"/>
</dbReference>
<evidence type="ECO:0000313" key="1">
    <source>
        <dbReference type="EMBL" id="RFM32258.1"/>
    </source>
</evidence>
<sequence>MIFDTKEVTWANMKVVLLGKELTGIRGIKYKLTQEKEHLHGAGDEPIGIQRGKRIYEGEIKLLKFEYDILADAVKNAGGRDILDLSAEIVVTYVKDATSTPRTDIIQGFQFKEFEKGWEQGAKFMELTLPIIFMGLKQNA</sequence>
<evidence type="ECO:0000313" key="2">
    <source>
        <dbReference type="Proteomes" id="UP000261174"/>
    </source>
</evidence>
<dbReference type="OrthoDB" id="798290at2"/>
<reference evidence="1 2" key="1">
    <citation type="submission" date="2018-08" db="EMBL/GenBank/DDBJ databases">
        <title>Chitinophaga sp. K20C18050901, a novel bacterium isolated from forest soil.</title>
        <authorList>
            <person name="Wang C."/>
        </authorList>
    </citation>
    <scope>NUCLEOTIDE SEQUENCE [LARGE SCALE GENOMIC DNA]</scope>
    <source>
        <strain evidence="1 2">K20C18050901</strain>
    </source>
</reference>
<organism evidence="1 2">
    <name type="scientific">Chitinophaga silvisoli</name>
    <dbReference type="NCBI Taxonomy" id="2291814"/>
    <lineage>
        <taxon>Bacteria</taxon>
        <taxon>Pseudomonadati</taxon>
        <taxon>Bacteroidota</taxon>
        <taxon>Chitinophagia</taxon>
        <taxon>Chitinophagales</taxon>
        <taxon>Chitinophagaceae</taxon>
        <taxon>Chitinophaga</taxon>
    </lineage>
</organism>
<proteinExistence type="predicted"/>
<accession>A0A3E1NWW6</accession>
<keyword evidence="2" id="KW-1185">Reference proteome</keyword>